<dbReference type="EC" id="1.4.3.19" evidence="5"/>
<feature type="domain" description="FAD dependent oxidoreductase" evidence="3">
    <location>
        <begin position="12"/>
        <end position="413"/>
    </location>
</feature>
<reference evidence="4 7" key="2">
    <citation type="submission" date="2020-12" db="EMBL/GenBank/DDBJ databases">
        <title>FDA dAtabase for Regulatory Grade micrObial Sequences (FDA-ARGOS): Supporting development and validation of Infectious Disease Dx tests.</title>
        <authorList>
            <person name="Sproer C."/>
            <person name="Gronow S."/>
            <person name="Severitt S."/>
            <person name="Schroder I."/>
            <person name="Tallon L."/>
            <person name="Sadzewicz L."/>
            <person name="Zhao X."/>
            <person name="Boylan J."/>
            <person name="Ott S."/>
            <person name="Bowen H."/>
            <person name="Vavikolanu K."/>
            <person name="Mehta A."/>
            <person name="Aluvathingal J."/>
            <person name="Nadendla S."/>
            <person name="Lowell S."/>
            <person name="Myers T."/>
            <person name="Yan Y."/>
            <person name="Sichtig H."/>
        </authorList>
    </citation>
    <scope>NUCLEOTIDE SEQUENCE [LARGE SCALE GENOMIC DNA]</scope>
    <source>
        <strain evidence="4 7">FDAARGOS_872</strain>
    </source>
</reference>
<gene>
    <name evidence="5" type="primary">thiO_2</name>
    <name evidence="4" type="ORF">I6G29_11505</name>
    <name evidence="5" type="ORF">NCTC11997_02369</name>
</gene>
<evidence type="ECO:0000256" key="2">
    <source>
        <dbReference type="ARBA" id="ARBA00023002"/>
    </source>
</evidence>
<reference evidence="5 6" key="1">
    <citation type="submission" date="2018-06" db="EMBL/GenBank/DDBJ databases">
        <authorList>
            <consortium name="Pathogen Informatics"/>
            <person name="Doyle S."/>
        </authorList>
    </citation>
    <scope>NUCLEOTIDE SEQUENCE [LARGE SCALE GENOMIC DNA]</scope>
    <source>
        <strain evidence="5 6">NCTC11997</strain>
    </source>
</reference>
<dbReference type="GO" id="GO:0055130">
    <property type="term" value="P:D-alanine catabolic process"/>
    <property type="evidence" value="ECO:0007669"/>
    <property type="project" value="TreeGrafter"/>
</dbReference>
<dbReference type="Proteomes" id="UP000594903">
    <property type="component" value="Chromosome"/>
</dbReference>
<dbReference type="OrthoDB" id="18526at2"/>
<protein>
    <submittedName>
        <fullName evidence="4">D-amino acid dehydrogenase</fullName>
    </submittedName>
    <submittedName>
        <fullName evidence="5">Glycine oxidase</fullName>
        <ecNumber evidence="5">1.4.3.19</ecNumber>
    </submittedName>
</protein>
<dbReference type="EMBL" id="UGSB01000001">
    <property type="protein sequence ID" value="SUA57385.1"/>
    <property type="molecule type" value="Genomic_DNA"/>
</dbReference>
<proteinExistence type="inferred from homology"/>
<dbReference type="AlphaFoldDB" id="A0A378XJI3"/>
<dbReference type="Pfam" id="PF01266">
    <property type="entry name" value="DAO"/>
    <property type="match status" value="1"/>
</dbReference>
<dbReference type="Proteomes" id="UP000254603">
    <property type="component" value="Unassembled WGS sequence"/>
</dbReference>
<dbReference type="Gene3D" id="3.30.9.10">
    <property type="entry name" value="D-Amino Acid Oxidase, subunit A, domain 2"/>
    <property type="match status" value="1"/>
</dbReference>
<dbReference type="GO" id="GO:0043799">
    <property type="term" value="F:glycine oxidase activity"/>
    <property type="evidence" value="ECO:0007669"/>
    <property type="project" value="UniProtKB-EC"/>
</dbReference>
<dbReference type="PANTHER" id="PTHR13847">
    <property type="entry name" value="SARCOSINE DEHYDROGENASE-RELATED"/>
    <property type="match status" value="1"/>
</dbReference>
<evidence type="ECO:0000313" key="5">
    <source>
        <dbReference type="EMBL" id="SUA57385.1"/>
    </source>
</evidence>
<dbReference type="Gene3D" id="3.50.50.60">
    <property type="entry name" value="FAD/NAD(P)-binding domain"/>
    <property type="match status" value="2"/>
</dbReference>
<name>A0A378XJI3_9BURK</name>
<evidence type="ECO:0000313" key="4">
    <source>
        <dbReference type="EMBL" id="QPT39739.1"/>
    </source>
</evidence>
<dbReference type="SUPFAM" id="SSF54373">
    <property type="entry name" value="FAD-linked reductases, C-terminal domain"/>
    <property type="match status" value="1"/>
</dbReference>
<dbReference type="InterPro" id="IPR036188">
    <property type="entry name" value="FAD/NAD-bd_sf"/>
</dbReference>
<dbReference type="NCBIfam" id="NF001933">
    <property type="entry name" value="PRK00711.1"/>
    <property type="match status" value="1"/>
</dbReference>
<accession>A0A378XJI3</accession>
<comment type="similarity">
    <text evidence="1">Belongs to the DadA oxidoreductase family.</text>
</comment>
<dbReference type="InterPro" id="IPR006076">
    <property type="entry name" value="FAD-dep_OxRdtase"/>
</dbReference>
<dbReference type="RefSeq" id="WP_018573497.1">
    <property type="nucleotide sequence ID" value="NZ_CP065725.1"/>
</dbReference>
<evidence type="ECO:0000313" key="7">
    <source>
        <dbReference type="Proteomes" id="UP000594903"/>
    </source>
</evidence>
<dbReference type="EMBL" id="CP065725">
    <property type="protein sequence ID" value="QPT39739.1"/>
    <property type="molecule type" value="Genomic_DNA"/>
</dbReference>
<keyword evidence="2 5" id="KW-0560">Oxidoreductase</keyword>
<dbReference type="GO" id="GO:0008718">
    <property type="term" value="F:D-amino-acid dehydrogenase activity"/>
    <property type="evidence" value="ECO:0007669"/>
    <property type="project" value="TreeGrafter"/>
</dbReference>
<dbReference type="STRING" id="1122619.GCA_000373745_00320"/>
<evidence type="ECO:0000259" key="3">
    <source>
        <dbReference type="Pfam" id="PF01266"/>
    </source>
</evidence>
<sequence length="431" mass="46679">MQESTTAPKNALILGAGIIGLCSAYYLQQAGFDVTVIDQENEVGHQTSFANGAQLSYSYVAPLAAPGVLSQVPKWLLNPHAPMRMKPSLNPADICWGIRFAKACTAEQSLQTTKELLSLSFLSRDLFHQLFEEIKDVDFDRPGKLVIHRDQAHFQSAVKQLDIQRTLGCEQEALTTEQCIEKEPALAPLRSEIVGGIWTPSEEVVDSYKLCLAIRKNLEAKGVTFLLGQRIHALSTVTTSSSGTSAQDIEVVLADGQRLTADAIVVALGSFANELLNPIKVNIPVGPLKGYSLTLEIEDEQQAPYVSITDYERKVVYARIGNRLRIAGMADRVGLDKSLDPKRISTLMAEAKKLFPGAGNYANATQWAGLRPATPKGKPIIDKTQYGNLWLNVGHGALGLTLASGSGKVLADRIIGKTPSISAAPFRQSEA</sequence>
<dbReference type="GO" id="GO:0005737">
    <property type="term" value="C:cytoplasm"/>
    <property type="evidence" value="ECO:0007669"/>
    <property type="project" value="TreeGrafter"/>
</dbReference>
<evidence type="ECO:0000313" key="6">
    <source>
        <dbReference type="Proteomes" id="UP000254603"/>
    </source>
</evidence>
<dbReference type="PANTHER" id="PTHR13847:SF280">
    <property type="entry name" value="D-AMINO ACID DEHYDROGENASE"/>
    <property type="match status" value="1"/>
</dbReference>
<organism evidence="5 6">
    <name type="scientific">Oligella ureolytica</name>
    <dbReference type="NCBI Taxonomy" id="90244"/>
    <lineage>
        <taxon>Bacteria</taxon>
        <taxon>Pseudomonadati</taxon>
        <taxon>Pseudomonadota</taxon>
        <taxon>Betaproteobacteria</taxon>
        <taxon>Burkholderiales</taxon>
        <taxon>Alcaligenaceae</taxon>
        <taxon>Oligella</taxon>
    </lineage>
</organism>
<evidence type="ECO:0000256" key="1">
    <source>
        <dbReference type="ARBA" id="ARBA00009410"/>
    </source>
</evidence>
<dbReference type="SUPFAM" id="SSF51905">
    <property type="entry name" value="FAD/NAD(P)-binding domain"/>
    <property type="match status" value="1"/>
</dbReference>
<keyword evidence="7" id="KW-1185">Reference proteome</keyword>
<dbReference type="GO" id="GO:0005886">
    <property type="term" value="C:plasma membrane"/>
    <property type="evidence" value="ECO:0007669"/>
    <property type="project" value="TreeGrafter"/>
</dbReference>